<evidence type="ECO:0000313" key="4">
    <source>
        <dbReference type="Proteomes" id="UP000594834"/>
    </source>
</evidence>
<organism evidence="1 3">
    <name type="scientific">Moraxella nonliquefaciens</name>
    <dbReference type="NCBI Taxonomy" id="478"/>
    <lineage>
        <taxon>Bacteria</taxon>
        <taxon>Pseudomonadati</taxon>
        <taxon>Pseudomonadota</taxon>
        <taxon>Gammaproteobacteria</taxon>
        <taxon>Moraxellales</taxon>
        <taxon>Moraxellaceae</taxon>
        <taxon>Moraxella</taxon>
    </lineage>
</organism>
<keyword evidence="4" id="KW-1185">Reference proteome</keyword>
<sequence>MTKSNLPNPNLLLANAPDAVAKSDDDFNWERAIVSQNYAELKSKIGRPISDNPKQAVSIRFDSDIVEYFKSKGKGWQTAMNDALREYIATH</sequence>
<proteinExistence type="predicted"/>
<protein>
    <submittedName>
        <fullName evidence="2">BrnA antitoxin family protein</fullName>
    </submittedName>
</protein>
<dbReference type="Proteomes" id="UP000594834">
    <property type="component" value="Chromosome"/>
</dbReference>
<name>A0A1B8QSC5_MORNO</name>
<evidence type="ECO:0000313" key="2">
    <source>
        <dbReference type="EMBL" id="QPT44111.1"/>
    </source>
</evidence>
<dbReference type="EMBL" id="LXTW01000003">
    <property type="protein sequence ID" value="OBX87260.1"/>
    <property type="molecule type" value="Genomic_DNA"/>
</dbReference>
<dbReference type="InterPro" id="IPR025528">
    <property type="entry name" value="BrnA_antitoxin"/>
</dbReference>
<dbReference type="Proteomes" id="UP000092575">
    <property type="component" value="Unassembled WGS sequence"/>
</dbReference>
<evidence type="ECO:0000313" key="3">
    <source>
        <dbReference type="Proteomes" id="UP000092575"/>
    </source>
</evidence>
<gene>
    <name evidence="1" type="ORF">A7456_09010</name>
    <name evidence="2" type="ORF">I6G26_08565</name>
</gene>
<accession>A0A1B8QSC5</accession>
<dbReference type="STRING" id="478.A7456_09010"/>
<dbReference type="AlphaFoldDB" id="A0A1B8QSC5"/>
<dbReference type="Pfam" id="PF14384">
    <property type="entry name" value="BrnA_antitoxin"/>
    <property type="match status" value="1"/>
</dbReference>
<reference evidence="1 3" key="1">
    <citation type="submission" date="2016-05" db="EMBL/GenBank/DDBJ databases">
        <title>Draft genome sequence of Moraxella nonliquefaciens CCUG 348T.</title>
        <authorList>
            <person name="Salva-Serra F."/>
            <person name="Engstrom-Jakobsson H."/>
            <person name="Thorell K."/>
            <person name="Gonzales-Siles L."/>
            <person name="Karlsson R."/>
            <person name="Boulund F."/>
            <person name="Engstrand L."/>
            <person name="Kristiansson E."/>
            <person name="Moore E."/>
        </authorList>
    </citation>
    <scope>NUCLEOTIDE SEQUENCE [LARGE SCALE GENOMIC DNA]</scope>
    <source>
        <strain evidence="1 3">CCUG 348</strain>
    </source>
</reference>
<dbReference type="EMBL" id="CP065728">
    <property type="protein sequence ID" value="QPT44111.1"/>
    <property type="molecule type" value="Genomic_DNA"/>
</dbReference>
<dbReference type="RefSeq" id="WP_067007310.1">
    <property type="nucleotide sequence ID" value="NZ_CP065728.1"/>
</dbReference>
<evidence type="ECO:0000313" key="1">
    <source>
        <dbReference type="EMBL" id="OBX87260.1"/>
    </source>
</evidence>
<reference evidence="2 4" key="2">
    <citation type="submission" date="2020-12" db="EMBL/GenBank/DDBJ databases">
        <title>FDA dAtabase for Regulatory Grade micrObial Sequences (FDA-ARGOS): Supporting development and validation of Infectious Disease Dx tests.</title>
        <authorList>
            <person name="Sproer C."/>
            <person name="Gronow S."/>
            <person name="Severitt S."/>
            <person name="Schroder I."/>
            <person name="Tallon L."/>
            <person name="Sadzewicz L."/>
            <person name="Zhao X."/>
            <person name="Boylan J."/>
            <person name="Ott S."/>
            <person name="Bowen H."/>
            <person name="Vavikolanu K."/>
            <person name="Mehta A."/>
            <person name="Aluvathingal J."/>
            <person name="Nadendla S."/>
            <person name="Lowell S."/>
            <person name="Myers T."/>
            <person name="Yan Y."/>
            <person name="Sichtig H."/>
        </authorList>
    </citation>
    <scope>NUCLEOTIDE SEQUENCE [LARGE SCALE GENOMIC DNA]</scope>
    <source>
        <strain evidence="2 4">FDAARGOS_869</strain>
    </source>
</reference>